<dbReference type="InterPro" id="IPR051047">
    <property type="entry name" value="AccD/PCCB"/>
</dbReference>
<dbReference type="Gene3D" id="3.90.226.10">
    <property type="entry name" value="2-enoyl-CoA Hydratase, Chain A, domain 1"/>
    <property type="match status" value="2"/>
</dbReference>
<dbReference type="SUPFAM" id="SSF52096">
    <property type="entry name" value="ClpP/crotonase"/>
    <property type="match status" value="2"/>
</dbReference>
<proteinExistence type="predicted"/>
<dbReference type="InterPro" id="IPR011053">
    <property type="entry name" value="Single_hybrid_motif"/>
</dbReference>
<dbReference type="EMBL" id="JBBMQS010000006">
    <property type="protein sequence ID" value="MEM5497987.1"/>
    <property type="molecule type" value="Genomic_DNA"/>
</dbReference>
<evidence type="ECO:0000313" key="3">
    <source>
        <dbReference type="Proteomes" id="UP001461163"/>
    </source>
</evidence>
<name>A0ABU9SVS3_9ALTE</name>
<dbReference type="Gene3D" id="2.40.50.100">
    <property type="match status" value="1"/>
</dbReference>
<dbReference type="GO" id="GO:0016740">
    <property type="term" value="F:transferase activity"/>
    <property type="evidence" value="ECO:0007669"/>
    <property type="project" value="UniProtKB-KW"/>
</dbReference>
<comment type="caution">
    <text evidence="2">The sequence shown here is derived from an EMBL/GenBank/DDBJ whole genome shotgun (WGS) entry which is preliminary data.</text>
</comment>
<dbReference type="SUPFAM" id="SSF51230">
    <property type="entry name" value="Single hybrid motif"/>
    <property type="match status" value="1"/>
</dbReference>
<evidence type="ECO:0000259" key="1">
    <source>
        <dbReference type="PROSITE" id="PS50989"/>
    </source>
</evidence>
<gene>
    <name evidence="2" type="ORF">WNY77_11325</name>
</gene>
<protein>
    <submittedName>
        <fullName evidence="2">Carboxyl transferase domain-containing protein</fullName>
    </submittedName>
</protein>
<accession>A0ABU9SVS3</accession>
<keyword evidence="3" id="KW-1185">Reference proteome</keyword>
<dbReference type="InterPro" id="IPR034733">
    <property type="entry name" value="AcCoA_carboxyl_beta"/>
</dbReference>
<dbReference type="Proteomes" id="UP001461163">
    <property type="component" value="Unassembled WGS sequence"/>
</dbReference>
<dbReference type="Pfam" id="PF00364">
    <property type="entry name" value="Biotin_lipoyl"/>
    <property type="match status" value="1"/>
</dbReference>
<evidence type="ECO:0000313" key="2">
    <source>
        <dbReference type="EMBL" id="MEM5497987.1"/>
    </source>
</evidence>
<organism evidence="2 3">
    <name type="scientific">Paraglaciecola mesophila</name>
    <dbReference type="NCBI Taxonomy" id="197222"/>
    <lineage>
        <taxon>Bacteria</taxon>
        <taxon>Pseudomonadati</taxon>
        <taxon>Pseudomonadota</taxon>
        <taxon>Gammaproteobacteria</taxon>
        <taxon>Alteromonadales</taxon>
        <taxon>Alteromonadaceae</taxon>
        <taxon>Paraglaciecola</taxon>
    </lineage>
</organism>
<dbReference type="CDD" id="cd06850">
    <property type="entry name" value="biotinyl_domain"/>
    <property type="match status" value="1"/>
</dbReference>
<dbReference type="InterPro" id="IPR000089">
    <property type="entry name" value="Biotin_lipoyl"/>
</dbReference>
<feature type="domain" description="CoA carboxyltransferase C-terminal" evidence="1">
    <location>
        <begin position="363"/>
        <end position="601"/>
    </location>
</feature>
<keyword evidence="2" id="KW-0808">Transferase</keyword>
<dbReference type="PANTHER" id="PTHR43842:SF2">
    <property type="entry name" value="PROPIONYL-COA CARBOXYLASE BETA CHAIN, MITOCHONDRIAL"/>
    <property type="match status" value="1"/>
</dbReference>
<dbReference type="PROSITE" id="PS50989">
    <property type="entry name" value="COA_CT_CTER"/>
    <property type="match status" value="1"/>
</dbReference>
<reference evidence="2 3" key="1">
    <citation type="submission" date="2024-03" db="EMBL/GenBank/DDBJ databases">
        <title>Community enrichment and isolation of bacterial strains for fucoidan degradation.</title>
        <authorList>
            <person name="Sichert A."/>
        </authorList>
    </citation>
    <scope>NUCLEOTIDE SEQUENCE [LARGE SCALE GENOMIC DNA]</scope>
    <source>
        <strain evidence="2 3">AS12</strain>
    </source>
</reference>
<dbReference type="Pfam" id="PF01039">
    <property type="entry name" value="Carboxyl_trans"/>
    <property type="match status" value="1"/>
</dbReference>
<sequence length="601" mass="64173">MSHSHTITASSIAVVSNISIAQGQTVTQGQPLLTLQVMGTALPVVATHSGVIKRLHVNIDDEVVTKQILLEIEDTPQMASSEIEASAMSSTHKALLAFEARQAMTSDEARSQHIAKREALGFRSARQNVDDLCEGAHFREYGQFAVAAQRQRRDYQELKTATAADGIITGVGEVNSQTLSLVETSAGFKTALIVNDYSVLAGTQGFFHHQKLDRILAVAQEQTLPVIMFTEGGGGRPGDTDITIVNSGLQCASFSSWAALSGIVPRISVANGYCFAGNAALFGAADIRIATKRSWIGMAGPAMIEGGGLGVVNAKEIGPIETQAKNGVVDIVADDEAHATYLAKRCLGYFQGAITYSEQEQAEKDAQQTSLRDVLPDDRRFVYDMRKAIDILADNDSFTELQRQFGGAIITGFIRLEGRPVGILASDCKVLGGAIDVEAGEKAAEFMQFCNGFSIPLLSLCDTPGFMVGPEHEQRGAVRRLAKLFTSGAKLTVPLVAVAIRKCYGLGAQALLGGSTMKPHYMLSWPSGEFGGMGLEGAVKLGFSKELAALDDPIARQALFEKLVAKQYANGQATEVASVLEIDAVIDPANTRQVILQTLFS</sequence>
<dbReference type="RefSeq" id="WP_342881752.1">
    <property type="nucleotide sequence ID" value="NZ_JBBMQS010000006.1"/>
</dbReference>
<dbReference type="PANTHER" id="PTHR43842">
    <property type="entry name" value="PROPIONYL-COA CARBOXYLASE BETA CHAIN"/>
    <property type="match status" value="1"/>
</dbReference>
<dbReference type="InterPro" id="IPR029045">
    <property type="entry name" value="ClpP/crotonase-like_dom_sf"/>
</dbReference>
<dbReference type="InterPro" id="IPR011763">
    <property type="entry name" value="COA_CT_C"/>
</dbReference>